<dbReference type="EMBL" id="SRLO01000291">
    <property type="protein sequence ID" value="TNN62562.1"/>
    <property type="molecule type" value="Genomic_DNA"/>
</dbReference>
<protein>
    <submittedName>
        <fullName evidence="2">Uncharacterized protein</fullName>
    </submittedName>
</protein>
<name>A0A4Z2HCQ9_9TELE</name>
<feature type="region of interest" description="Disordered" evidence="1">
    <location>
        <begin position="24"/>
        <end position="43"/>
    </location>
</feature>
<gene>
    <name evidence="2" type="ORF">EYF80_027265</name>
</gene>
<comment type="caution">
    <text evidence="2">The sequence shown here is derived from an EMBL/GenBank/DDBJ whole genome shotgun (WGS) entry which is preliminary data.</text>
</comment>
<sequence length="129" mass="13719">MADCAPLLDEELSSFVFNYLTENSGSQVRPAPDAPDPGAPQPRVRVYARIPPAARASGRRRASDTRWMGGFSRLVGSISPRLRVSGAGCARANVSSGLDVSREEVRSSVDLDTWCASERVDSAAGGLLL</sequence>
<reference evidence="2 3" key="1">
    <citation type="submission" date="2019-03" db="EMBL/GenBank/DDBJ databases">
        <title>First draft genome of Liparis tanakae, snailfish: a comprehensive survey of snailfish specific genes.</title>
        <authorList>
            <person name="Kim W."/>
            <person name="Song I."/>
            <person name="Jeong J.-H."/>
            <person name="Kim D."/>
            <person name="Kim S."/>
            <person name="Ryu S."/>
            <person name="Song J.Y."/>
            <person name="Lee S.K."/>
        </authorList>
    </citation>
    <scope>NUCLEOTIDE SEQUENCE [LARGE SCALE GENOMIC DNA]</scope>
    <source>
        <tissue evidence="2">Muscle</tissue>
    </source>
</reference>
<proteinExistence type="predicted"/>
<evidence type="ECO:0000313" key="3">
    <source>
        <dbReference type="Proteomes" id="UP000314294"/>
    </source>
</evidence>
<dbReference type="OrthoDB" id="10047851at2759"/>
<evidence type="ECO:0000256" key="1">
    <source>
        <dbReference type="SAM" id="MobiDB-lite"/>
    </source>
</evidence>
<keyword evidence="3" id="KW-1185">Reference proteome</keyword>
<organism evidence="2 3">
    <name type="scientific">Liparis tanakae</name>
    <name type="common">Tanaka's snailfish</name>
    <dbReference type="NCBI Taxonomy" id="230148"/>
    <lineage>
        <taxon>Eukaryota</taxon>
        <taxon>Metazoa</taxon>
        <taxon>Chordata</taxon>
        <taxon>Craniata</taxon>
        <taxon>Vertebrata</taxon>
        <taxon>Euteleostomi</taxon>
        <taxon>Actinopterygii</taxon>
        <taxon>Neopterygii</taxon>
        <taxon>Teleostei</taxon>
        <taxon>Neoteleostei</taxon>
        <taxon>Acanthomorphata</taxon>
        <taxon>Eupercaria</taxon>
        <taxon>Perciformes</taxon>
        <taxon>Cottioidei</taxon>
        <taxon>Cottales</taxon>
        <taxon>Liparidae</taxon>
        <taxon>Liparis</taxon>
    </lineage>
</organism>
<dbReference type="AlphaFoldDB" id="A0A4Z2HCQ9"/>
<evidence type="ECO:0000313" key="2">
    <source>
        <dbReference type="EMBL" id="TNN62562.1"/>
    </source>
</evidence>
<accession>A0A4Z2HCQ9</accession>
<dbReference type="Proteomes" id="UP000314294">
    <property type="component" value="Unassembled WGS sequence"/>
</dbReference>